<comment type="caution">
    <text evidence="1">The sequence shown here is derived from an EMBL/GenBank/DDBJ whole genome shotgun (WGS) entry which is preliminary data.</text>
</comment>
<accession>A0ABD1V334</accession>
<reference evidence="2" key="1">
    <citation type="submission" date="2024-07" db="EMBL/GenBank/DDBJ databases">
        <title>Two chromosome-level genome assemblies of Korean endemic species Abeliophyllum distichum and Forsythia ovata (Oleaceae).</title>
        <authorList>
            <person name="Jang H."/>
        </authorList>
    </citation>
    <scope>NUCLEOTIDE SEQUENCE [LARGE SCALE GENOMIC DNA]</scope>
</reference>
<evidence type="ECO:0000313" key="2">
    <source>
        <dbReference type="Proteomes" id="UP001604336"/>
    </source>
</evidence>
<sequence length="185" mass="21077">MENSYADALLKLANSRDSDLMKAIPVEKLNWTSIDESLAHTAMKISESSRWMKEIIVYLTDQVLPSDKQEVQKLYRRATKKNGPGTESLETGVLLANYEERFHNYAKKCDRCQKFATIPKAPGLEPYSNHQSLAFCQVGDRLHRSPSQLEGVGSSLRSVVVDYFTKWCEAEPLAKITEENTWKFV</sequence>
<dbReference type="EMBL" id="JBFOLK010000002">
    <property type="protein sequence ID" value="KAL2531734.1"/>
    <property type="molecule type" value="Genomic_DNA"/>
</dbReference>
<name>A0ABD1V334_9LAMI</name>
<proteinExistence type="predicted"/>
<organism evidence="1 2">
    <name type="scientific">Abeliophyllum distichum</name>
    <dbReference type="NCBI Taxonomy" id="126358"/>
    <lineage>
        <taxon>Eukaryota</taxon>
        <taxon>Viridiplantae</taxon>
        <taxon>Streptophyta</taxon>
        <taxon>Embryophyta</taxon>
        <taxon>Tracheophyta</taxon>
        <taxon>Spermatophyta</taxon>
        <taxon>Magnoliopsida</taxon>
        <taxon>eudicotyledons</taxon>
        <taxon>Gunneridae</taxon>
        <taxon>Pentapetalae</taxon>
        <taxon>asterids</taxon>
        <taxon>lamiids</taxon>
        <taxon>Lamiales</taxon>
        <taxon>Oleaceae</taxon>
        <taxon>Forsythieae</taxon>
        <taxon>Abeliophyllum</taxon>
    </lineage>
</organism>
<dbReference type="Proteomes" id="UP001604336">
    <property type="component" value="Unassembled WGS sequence"/>
</dbReference>
<protein>
    <submittedName>
        <fullName evidence="1">Ribonuclease H</fullName>
    </submittedName>
</protein>
<dbReference type="AlphaFoldDB" id="A0ABD1V334"/>
<keyword evidence="2" id="KW-1185">Reference proteome</keyword>
<gene>
    <name evidence="1" type="ORF">Adt_05085</name>
</gene>
<evidence type="ECO:0000313" key="1">
    <source>
        <dbReference type="EMBL" id="KAL2531734.1"/>
    </source>
</evidence>